<dbReference type="Pfam" id="PF02806">
    <property type="entry name" value="Alpha-amylase_C"/>
    <property type="match status" value="1"/>
</dbReference>
<sequence>MNWLTTVTAEAMSGQVISYMRGPLLFIFNFHPTNSYEGYYVGVEEAGEYQVSDDPLCNCTCLFSGSK</sequence>
<dbReference type="InterPro" id="IPR006048">
    <property type="entry name" value="A-amylase/branching_C"/>
</dbReference>
<reference evidence="2 3" key="1">
    <citation type="journal article" date="2018" name="PLoS Genet.">
        <title>Population sequencing reveals clonal diversity and ancestral inbreeding in the grapevine cultivar Chardonnay.</title>
        <authorList>
            <person name="Roach M.J."/>
            <person name="Johnson D.L."/>
            <person name="Bohlmann J."/>
            <person name="van Vuuren H.J."/>
            <person name="Jones S.J."/>
            <person name="Pretorius I.S."/>
            <person name="Schmidt S.A."/>
            <person name="Borneman A.R."/>
        </authorList>
    </citation>
    <scope>NUCLEOTIDE SEQUENCE [LARGE SCALE GENOMIC DNA]</scope>
    <source>
        <strain evidence="3">cv. Chardonnay</strain>
        <tissue evidence="2">Leaf</tissue>
    </source>
</reference>
<dbReference type="SUPFAM" id="SSF51011">
    <property type="entry name" value="Glycosyl hydrolase domain"/>
    <property type="match status" value="1"/>
</dbReference>
<dbReference type="Gene3D" id="2.60.40.1180">
    <property type="entry name" value="Golgi alpha-mannosidase II"/>
    <property type="match status" value="1"/>
</dbReference>
<comment type="caution">
    <text evidence="2">The sequence shown here is derived from an EMBL/GenBank/DDBJ whole genome shotgun (WGS) entry which is preliminary data.</text>
</comment>
<accession>A0A438IS29</accession>
<proteinExistence type="predicted"/>
<evidence type="ECO:0000259" key="1">
    <source>
        <dbReference type="Pfam" id="PF02806"/>
    </source>
</evidence>
<name>A0A438IS29_VITVI</name>
<gene>
    <name evidence="2" type="primary">SBE3_3</name>
    <name evidence="2" type="ORF">CK203_021563</name>
</gene>
<organism evidence="2 3">
    <name type="scientific">Vitis vinifera</name>
    <name type="common">Grape</name>
    <dbReference type="NCBI Taxonomy" id="29760"/>
    <lineage>
        <taxon>Eukaryota</taxon>
        <taxon>Viridiplantae</taxon>
        <taxon>Streptophyta</taxon>
        <taxon>Embryophyta</taxon>
        <taxon>Tracheophyta</taxon>
        <taxon>Spermatophyta</taxon>
        <taxon>Magnoliopsida</taxon>
        <taxon>eudicotyledons</taxon>
        <taxon>Gunneridae</taxon>
        <taxon>Pentapetalae</taxon>
        <taxon>rosids</taxon>
        <taxon>Vitales</taxon>
        <taxon>Vitaceae</taxon>
        <taxon>Viteae</taxon>
        <taxon>Vitis</taxon>
    </lineage>
</organism>
<dbReference type="GO" id="GO:0003824">
    <property type="term" value="F:catalytic activity"/>
    <property type="evidence" value="ECO:0007669"/>
    <property type="project" value="InterPro"/>
</dbReference>
<protein>
    <submittedName>
        <fullName evidence="2">1,4-alpha-glucan-branching enzyme 3, chloroplastic/amyloplastic</fullName>
    </submittedName>
</protein>
<dbReference type="GO" id="GO:0043169">
    <property type="term" value="F:cation binding"/>
    <property type="evidence" value="ECO:0007669"/>
    <property type="project" value="InterPro"/>
</dbReference>
<dbReference type="GO" id="GO:0005975">
    <property type="term" value="P:carbohydrate metabolic process"/>
    <property type="evidence" value="ECO:0007669"/>
    <property type="project" value="InterPro"/>
</dbReference>
<evidence type="ECO:0000313" key="3">
    <source>
        <dbReference type="Proteomes" id="UP000288805"/>
    </source>
</evidence>
<dbReference type="AlphaFoldDB" id="A0A438IS29"/>
<dbReference type="InterPro" id="IPR013780">
    <property type="entry name" value="Glyco_hydro_b"/>
</dbReference>
<feature type="domain" description="Alpha-amylase/branching enzyme C-terminal all beta" evidence="1">
    <location>
        <begin position="13"/>
        <end position="51"/>
    </location>
</feature>
<evidence type="ECO:0000313" key="2">
    <source>
        <dbReference type="EMBL" id="RVW99519.1"/>
    </source>
</evidence>
<dbReference type="EMBL" id="QGNW01000086">
    <property type="protein sequence ID" value="RVW99519.1"/>
    <property type="molecule type" value="Genomic_DNA"/>
</dbReference>
<dbReference type="Proteomes" id="UP000288805">
    <property type="component" value="Unassembled WGS sequence"/>
</dbReference>